<feature type="signal peptide" evidence="6">
    <location>
        <begin position="1"/>
        <end position="41"/>
    </location>
</feature>
<evidence type="ECO:0000256" key="5">
    <source>
        <dbReference type="RuleBase" id="RU361235"/>
    </source>
</evidence>
<reference evidence="8" key="1">
    <citation type="submission" date="2022-12" db="EMBL/GenBank/DDBJ databases">
        <title>Chromosome-level genome assembly of the bean flower thrips Megalurothrips usitatus.</title>
        <authorList>
            <person name="Ma L."/>
            <person name="Liu Q."/>
            <person name="Li H."/>
            <person name="Cai W."/>
        </authorList>
    </citation>
    <scope>NUCLEOTIDE SEQUENCE</scope>
    <source>
        <strain evidence="8">Cailab_2022a</strain>
    </source>
</reference>
<organism evidence="8 9">
    <name type="scientific">Megalurothrips usitatus</name>
    <name type="common">bean blossom thrips</name>
    <dbReference type="NCBI Taxonomy" id="439358"/>
    <lineage>
        <taxon>Eukaryota</taxon>
        <taxon>Metazoa</taxon>
        <taxon>Ecdysozoa</taxon>
        <taxon>Arthropoda</taxon>
        <taxon>Hexapoda</taxon>
        <taxon>Insecta</taxon>
        <taxon>Pterygota</taxon>
        <taxon>Neoptera</taxon>
        <taxon>Paraneoptera</taxon>
        <taxon>Thysanoptera</taxon>
        <taxon>Terebrantia</taxon>
        <taxon>Thripoidea</taxon>
        <taxon>Thripidae</taxon>
        <taxon>Megalurothrips</taxon>
    </lineage>
</organism>
<dbReference type="Pfam" id="PF00135">
    <property type="entry name" value="COesterase"/>
    <property type="match status" value="1"/>
</dbReference>
<dbReference type="PANTHER" id="PTHR11559">
    <property type="entry name" value="CARBOXYLESTERASE"/>
    <property type="match status" value="1"/>
</dbReference>
<keyword evidence="6" id="KW-0732">Signal</keyword>
<dbReference type="InterPro" id="IPR019826">
    <property type="entry name" value="Carboxylesterase_B_AS"/>
</dbReference>
<protein>
    <recommendedName>
        <fullName evidence="5">Carboxylic ester hydrolase</fullName>
        <ecNumber evidence="5">3.1.1.-</ecNumber>
    </recommendedName>
</protein>
<keyword evidence="3 5" id="KW-0378">Hydrolase</keyword>
<keyword evidence="9" id="KW-1185">Reference proteome</keyword>
<feature type="domain" description="Carboxylesterase type B" evidence="7">
    <location>
        <begin position="53"/>
        <end position="425"/>
    </location>
</feature>
<sequence length="436" mass="47217">MYPALSSSGSSGSSGSGGPILGPALTLGVVLLAGWSAESFAAPLDSASDKDDTPVVHTPQGDVVGVLSTSASGNKFMAFYGIPYAKPPTGDLRFKDPQPADKWEGVLAARREGHMCMQPTSPMKRFAYVMQKMAGLAKTLGRLPNVGRFAAKHMTQMSENCLFLNVYVPGIDSEVMLQESPPETPMPVLVFIHGGAFFMGSSDSMMYGADYLMDKGVVVVTLNYRLGPLGFLTTNSTDAPGNAGIKDQRLAMRWVRDNIRAFGGDPDRVTIYGESAGSYSVHMHVLSPGSKGLFRAAIMSSSMGPNFYGFRGDGSALSMRLAEALGADPDTAMDPAKRVKFLQGVPVRTLYDKMMSAVIQEKDLRTLSPVFPWALVPEPQDSEDPVLTRHPNDIMRDSSFNRVPIMVGLNDKEGSLLVPREEQRTRRTPKSRTLEY</sequence>
<evidence type="ECO:0000256" key="6">
    <source>
        <dbReference type="SAM" id="SignalP"/>
    </source>
</evidence>
<accession>A0AAV7XBW4</accession>
<dbReference type="EC" id="3.1.1.-" evidence="5"/>
<dbReference type="GO" id="GO:0052689">
    <property type="term" value="F:carboxylic ester hydrolase activity"/>
    <property type="evidence" value="ECO:0007669"/>
    <property type="project" value="UniProtKB-KW"/>
</dbReference>
<dbReference type="Gene3D" id="3.40.50.1820">
    <property type="entry name" value="alpha/beta hydrolase"/>
    <property type="match status" value="1"/>
</dbReference>
<dbReference type="SUPFAM" id="SSF53474">
    <property type="entry name" value="alpha/beta-Hydrolases"/>
    <property type="match status" value="1"/>
</dbReference>
<feature type="chain" id="PRO_5043809754" description="Carboxylic ester hydrolase" evidence="6">
    <location>
        <begin position="42"/>
        <end position="436"/>
    </location>
</feature>
<evidence type="ECO:0000259" key="7">
    <source>
        <dbReference type="Pfam" id="PF00135"/>
    </source>
</evidence>
<name>A0AAV7XBW4_9NEOP</name>
<evidence type="ECO:0000313" key="9">
    <source>
        <dbReference type="Proteomes" id="UP001075354"/>
    </source>
</evidence>
<dbReference type="InterPro" id="IPR029058">
    <property type="entry name" value="AB_hydrolase_fold"/>
</dbReference>
<evidence type="ECO:0000256" key="2">
    <source>
        <dbReference type="ARBA" id="ARBA00022487"/>
    </source>
</evidence>
<keyword evidence="4" id="KW-0325">Glycoprotein</keyword>
<evidence type="ECO:0000256" key="1">
    <source>
        <dbReference type="ARBA" id="ARBA00005964"/>
    </source>
</evidence>
<keyword evidence="2" id="KW-0719">Serine esterase</keyword>
<comment type="similarity">
    <text evidence="1 5">Belongs to the type-B carboxylesterase/lipase family.</text>
</comment>
<proteinExistence type="inferred from homology"/>
<dbReference type="PROSITE" id="PS00122">
    <property type="entry name" value="CARBOXYLESTERASE_B_1"/>
    <property type="match status" value="1"/>
</dbReference>
<dbReference type="AlphaFoldDB" id="A0AAV7XBW4"/>
<dbReference type="EMBL" id="JAPTSV010000014">
    <property type="protein sequence ID" value="KAJ1520965.1"/>
    <property type="molecule type" value="Genomic_DNA"/>
</dbReference>
<comment type="caution">
    <text evidence="8">The sequence shown here is derived from an EMBL/GenBank/DDBJ whole genome shotgun (WGS) entry which is preliminary data.</text>
</comment>
<evidence type="ECO:0000256" key="3">
    <source>
        <dbReference type="ARBA" id="ARBA00022801"/>
    </source>
</evidence>
<dbReference type="Proteomes" id="UP001075354">
    <property type="component" value="Chromosome 14"/>
</dbReference>
<dbReference type="InterPro" id="IPR002018">
    <property type="entry name" value="CarbesteraseB"/>
</dbReference>
<evidence type="ECO:0000256" key="4">
    <source>
        <dbReference type="ARBA" id="ARBA00023180"/>
    </source>
</evidence>
<gene>
    <name evidence="8" type="ORF">ONE63_004040</name>
</gene>
<evidence type="ECO:0000313" key="8">
    <source>
        <dbReference type="EMBL" id="KAJ1520965.1"/>
    </source>
</evidence>
<dbReference type="InterPro" id="IPR050309">
    <property type="entry name" value="Type-B_Carboxylest/Lipase"/>
</dbReference>